<evidence type="ECO:0000313" key="1">
    <source>
        <dbReference type="EMBL" id="QHS86421.1"/>
    </source>
</evidence>
<name>A0A6C0B3P5_9ZZZZ</name>
<reference evidence="1" key="1">
    <citation type="journal article" date="2020" name="Nature">
        <title>Giant virus diversity and host interactions through global metagenomics.</title>
        <authorList>
            <person name="Schulz F."/>
            <person name="Roux S."/>
            <person name="Paez-Espino D."/>
            <person name="Jungbluth S."/>
            <person name="Walsh D.A."/>
            <person name="Denef V.J."/>
            <person name="McMahon K.D."/>
            <person name="Konstantinidis K.T."/>
            <person name="Eloe-Fadrosh E.A."/>
            <person name="Kyrpides N.C."/>
            <person name="Woyke T."/>
        </authorList>
    </citation>
    <scope>NUCLEOTIDE SEQUENCE</scope>
    <source>
        <strain evidence="1">GVMAG-M-3300009187-29</strain>
    </source>
</reference>
<accession>A0A6C0B3P5</accession>
<dbReference type="EMBL" id="MN739055">
    <property type="protein sequence ID" value="QHS86421.1"/>
    <property type="molecule type" value="Genomic_DNA"/>
</dbReference>
<protein>
    <submittedName>
        <fullName evidence="1">Uncharacterized protein</fullName>
    </submittedName>
</protein>
<sequence length="128" mass="14953">MIEELMKVKAEVALVESSVEMAEPSTPQFASNCRRFLLTKLNKKVEEIEEAMFGIMRTQHAIFEATSSGKAYFAFIRGNKCIIKSSQEWSLSRTNLSPVEEDIIFKQFNDWQDKLEKEWHYMFDKFAV</sequence>
<dbReference type="AlphaFoldDB" id="A0A6C0B3P5"/>
<organism evidence="1">
    <name type="scientific">viral metagenome</name>
    <dbReference type="NCBI Taxonomy" id="1070528"/>
    <lineage>
        <taxon>unclassified sequences</taxon>
        <taxon>metagenomes</taxon>
        <taxon>organismal metagenomes</taxon>
    </lineage>
</organism>
<proteinExistence type="predicted"/>